<proteinExistence type="predicted"/>
<evidence type="ECO:0000256" key="1">
    <source>
        <dbReference type="SAM" id="SignalP"/>
    </source>
</evidence>
<evidence type="ECO:0000313" key="3">
    <source>
        <dbReference type="Proteomes" id="UP000034883"/>
    </source>
</evidence>
<gene>
    <name evidence="2" type="ORF">DB32_007844</name>
</gene>
<sequence length="301" mass="32752">MRTALVPLGAVLAAALAFPSPAIAQTPLTVSIESPTPGVADVHGNATTLEAVVSDPTLRTATLTIHGASYSVPIEHGRITQQLVVAGGVNRVGITVQRGDEVARDAVTWFVRGETTELLVLATWEATGEIIDLWVREPGGETCKWDHRSTERGGRLLDFSTSAIGLGSQGFVAPEVEAGTYRIKVHYWGGFGDEDQRWSGDYEQLIGELDAAELALTTAVGALRVMRMRERDRLAARLDRWALPGAPQTAVHVEAILFPGTPHERRWRFDRRVDRTGHLATLGEIEIDEALIRAARAGRER</sequence>
<accession>A0A0F6YM88</accession>
<feature type="chain" id="PRO_5002512552" evidence="1">
    <location>
        <begin position="25"/>
        <end position="301"/>
    </location>
</feature>
<dbReference type="RefSeq" id="WP_157070013.1">
    <property type="nucleotide sequence ID" value="NZ_CP011125.1"/>
</dbReference>
<dbReference type="KEGG" id="samy:DB32_007844"/>
<protein>
    <submittedName>
        <fullName evidence="2">Uncharacterized protein</fullName>
    </submittedName>
</protein>
<reference evidence="2 3" key="1">
    <citation type="submission" date="2015-03" db="EMBL/GenBank/DDBJ databases">
        <title>Genome assembly of Sandaracinus amylolyticus DSM 53668.</title>
        <authorList>
            <person name="Sharma G."/>
            <person name="Subramanian S."/>
        </authorList>
    </citation>
    <scope>NUCLEOTIDE SEQUENCE [LARGE SCALE GENOMIC DNA]</scope>
    <source>
        <strain evidence="2 3">DSM 53668</strain>
    </source>
</reference>
<keyword evidence="1" id="KW-0732">Signal</keyword>
<name>A0A0F6YM88_9BACT</name>
<dbReference type="STRING" id="927083.DB32_007844"/>
<dbReference type="AlphaFoldDB" id="A0A0F6YM88"/>
<feature type="signal peptide" evidence="1">
    <location>
        <begin position="1"/>
        <end position="24"/>
    </location>
</feature>
<dbReference type="OrthoDB" id="266279at2"/>
<keyword evidence="3" id="KW-1185">Reference proteome</keyword>
<dbReference type="Proteomes" id="UP000034883">
    <property type="component" value="Chromosome"/>
</dbReference>
<organism evidence="2 3">
    <name type="scientific">Sandaracinus amylolyticus</name>
    <dbReference type="NCBI Taxonomy" id="927083"/>
    <lineage>
        <taxon>Bacteria</taxon>
        <taxon>Pseudomonadati</taxon>
        <taxon>Myxococcota</taxon>
        <taxon>Polyangia</taxon>
        <taxon>Polyangiales</taxon>
        <taxon>Sandaracinaceae</taxon>
        <taxon>Sandaracinus</taxon>
    </lineage>
</organism>
<dbReference type="EMBL" id="CP011125">
    <property type="protein sequence ID" value="AKF10695.1"/>
    <property type="molecule type" value="Genomic_DNA"/>
</dbReference>
<evidence type="ECO:0000313" key="2">
    <source>
        <dbReference type="EMBL" id="AKF10695.1"/>
    </source>
</evidence>